<dbReference type="AlphaFoldDB" id="A0A318PKG0"/>
<dbReference type="PROSITE" id="PS00105">
    <property type="entry name" value="AA_TRANSFER_CLASS_1"/>
    <property type="match status" value="1"/>
</dbReference>
<keyword evidence="6" id="KW-0663">Pyridoxal phosphate</keyword>
<comment type="subunit">
    <text evidence="3">Homodimer.</text>
</comment>
<dbReference type="Pfam" id="PF00155">
    <property type="entry name" value="Aminotran_1_2"/>
    <property type="match status" value="1"/>
</dbReference>
<evidence type="ECO:0000256" key="8">
    <source>
        <dbReference type="RuleBase" id="RU000481"/>
    </source>
</evidence>
<protein>
    <recommendedName>
        <fullName evidence="8">Aminotransferase</fullName>
        <ecNumber evidence="8">2.6.1.-</ecNumber>
    </recommendedName>
</protein>
<dbReference type="Gene3D" id="3.40.640.10">
    <property type="entry name" value="Type I PLP-dependent aspartate aminotransferase-like (Major domain)"/>
    <property type="match status" value="1"/>
</dbReference>
<dbReference type="GO" id="GO:0004069">
    <property type="term" value="F:L-aspartate:2-oxoglutarate aminotransferase activity"/>
    <property type="evidence" value="ECO:0007669"/>
    <property type="project" value="UniProtKB-EC"/>
</dbReference>
<dbReference type="EMBL" id="NKUC01000004">
    <property type="protein sequence ID" value="PYD58064.1"/>
    <property type="molecule type" value="Genomic_DNA"/>
</dbReference>
<comment type="similarity">
    <text evidence="2 8">Belongs to the class-I pyridoxal-phosphate-dependent aminotransferase family.</text>
</comment>
<dbReference type="PANTHER" id="PTHR46383">
    <property type="entry name" value="ASPARTATE AMINOTRANSFERASE"/>
    <property type="match status" value="1"/>
</dbReference>
<dbReference type="CDD" id="cd00609">
    <property type="entry name" value="AAT_like"/>
    <property type="match status" value="1"/>
</dbReference>
<keyword evidence="4 8" id="KW-0032">Aminotransferase</keyword>
<keyword evidence="5 8" id="KW-0808">Transferase</keyword>
<evidence type="ECO:0000313" key="11">
    <source>
        <dbReference type="Proteomes" id="UP000248257"/>
    </source>
</evidence>
<dbReference type="Gene3D" id="3.90.1150.10">
    <property type="entry name" value="Aspartate Aminotransferase, domain 1"/>
    <property type="match status" value="1"/>
</dbReference>
<gene>
    <name evidence="10" type="ORF">CFR75_03090</name>
</gene>
<accession>A0A318PKG0</accession>
<dbReference type="GO" id="GO:0030170">
    <property type="term" value="F:pyridoxal phosphate binding"/>
    <property type="evidence" value="ECO:0007669"/>
    <property type="project" value="InterPro"/>
</dbReference>
<dbReference type="GO" id="GO:0006520">
    <property type="term" value="P:amino acid metabolic process"/>
    <property type="evidence" value="ECO:0007669"/>
    <property type="project" value="InterPro"/>
</dbReference>
<evidence type="ECO:0000256" key="1">
    <source>
        <dbReference type="ARBA" id="ARBA00001933"/>
    </source>
</evidence>
<reference evidence="10 11" key="1">
    <citation type="submission" date="2017-07" db="EMBL/GenBank/DDBJ databases">
        <title>A draft genome sequence of Komagataeibacter xylinus LMG 1515.</title>
        <authorList>
            <person name="Skraban J."/>
            <person name="Cleenwerck I."/>
            <person name="Vandamme P."/>
            <person name="Trcek J."/>
        </authorList>
    </citation>
    <scope>NUCLEOTIDE SEQUENCE [LARGE SCALE GENOMIC DNA]</scope>
    <source>
        <strain evidence="10 11">LMG 1515</strain>
    </source>
</reference>
<dbReference type="Proteomes" id="UP000248257">
    <property type="component" value="Unassembled WGS sequence"/>
</dbReference>
<dbReference type="STRING" id="1220579.GCA_001571345_00365"/>
<dbReference type="InterPro" id="IPR015422">
    <property type="entry name" value="PyrdxlP-dep_Trfase_small"/>
</dbReference>
<dbReference type="EC" id="2.6.1.-" evidence="8"/>
<name>A0A318PKG0_KOMXY</name>
<sequence length="406" mass="43592">MDVYSGFSRARRIQDIEVSEIIRIVADANALRRQGRDVILLAAGEPDFPTPDNVKLAAIDAILSNQTRYTALDGTPALKAAIQEKFRRENGLSFALNEISVGPGAKQVLYNVLMATLDQGDEVVLTTPCWTSYLDMIRIAGGVPVTCPCAEDSAFLLTPEKLEAAITPRTRWLLLNSPANPTGAVYDGGALEALADVLRRHPHVGVICDDIYEHLVYDDARFVTMASVCPDLRDRTVTINGVSKSYSMTGWRIGFAGAPQPIIAAMAVVQSQSSSNPCSISQAAAAQALSGPQGVLAERRAVFCNRRSIVVDALNAMQGIHCLLPKGAFYAFASCQGLLDLPQVRAKGITTDSALCHYFLHAHEVAIVPGSCFALPGFFRISYAASDHDLKTAMARLATAVSQLVA</sequence>
<evidence type="ECO:0000256" key="4">
    <source>
        <dbReference type="ARBA" id="ARBA00022576"/>
    </source>
</evidence>
<dbReference type="OrthoDB" id="9763453at2"/>
<dbReference type="InterPro" id="IPR015424">
    <property type="entry name" value="PyrdxlP-dep_Trfase"/>
</dbReference>
<evidence type="ECO:0000256" key="5">
    <source>
        <dbReference type="ARBA" id="ARBA00022679"/>
    </source>
</evidence>
<evidence type="ECO:0000259" key="9">
    <source>
        <dbReference type="Pfam" id="PF00155"/>
    </source>
</evidence>
<keyword evidence="11" id="KW-1185">Reference proteome</keyword>
<dbReference type="FunFam" id="3.40.640.10:FF:000033">
    <property type="entry name" value="Aspartate aminotransferase"/>
    <property type="match status" value="1"/>
</dbReference>
<evidence type="ECO:0000313" key="10">
    <source>
        <dbReference type="EMBL" id="PYD58064.1"/>
    </source>
</evidence>
<evidence type="ECO:0000256" key="7">
    <source>
        <dbReference type="ARBA" id="ARBA00049185"/>
    </source>
</evidence>
<organism evidence="10 11">
    <name type="scientific">Komagataeibacter xylinus</name>
    <name type="common">Gluconacetobacter xylinus</name>
    <dbReference type="NCBI Taxonomy" id="28448"/>
    <lineage>
        <taxon>Bacteria</taxon>
        <taxon>Pseudomonadati</taxon>
        <taxon>Pseudomonadota</taxon>
        <taxon>Alphaproteobacteria</taxon>
        <taxon>Acetobacterales</taxon>
        <taxon>Acetobacteraceae</taxon>
        <taxon>Komagataeibacter</taxon>
    </lineage>
</organism>
<evidence type="ECO:0000256" key="6">
    <source>
        <dbReference type="ARBA" id="ARBA00022898"/>
    </source>
</evidence>
<dbReference type="SUPFAM" id="SSF53383">
    <property type="entry name" value="PLP-dependent transferases"/>
    <property type="match status" value="1"/>
</dbReference>
<dbReference type="InterPro" id="IPR004839">
    <property type="entry name" value="Aminotransferase_I/II_large"/>
</dbReference>
<comment type="caution">
    <text evidence="10">The sequence shown here is derived from an EMBL/GenBank/DDBJ whole genome shotgun (WGS) entry which is preliminary data.</text>
</comment>
<dbReference type="PANTHER" id="PTHR46383:SF1">
    <property type="entry name" value="ASPARTATE AMINOTRANSFERASE"/>
    <property type="match status" value="1"/>
</dbReference>
<evidence type="ECO:0000256" key="3">
    <source>
        <dbReference type="ARBA" id="ARBA00011738"/>
    </source>
</evidence>
<dbReference type="RefSeq" id="WP_061271684.1">
    <property type="nucleotide sequence ID" value="NZ_CBCRXN010000001.1"/>
</dbReference>
<dbReference type="InterPro" id="IPR015421">
    <property type="entry name" value="PyrdxlP-dep_Trfase_major"/>
</dbReference>
<dbReference type="InterPro" id="IPR004838">
    <property type="entry name" value="NHTrfase_class1_PyrdxlP-BS"/>
</dbReference>
<proteinExistence type="inferred from homology"/>
<evidence type="ECO:0000256" key="2">
    <source>
        <dbReference type="ARBA" id="ARBA00007441"/>
    </source>
</evidence>
<feature type="domain" description="Aminotransferase class I/classII large" evidence="9">
    <location>
        <begin position="37"/>
        <end position="397"/>
    </location>
</feature>
<dbReference type="InterPro" id="IPR050596">
    <property type="entry name" value="AspAT/PAT-like"/>
</dbReference>
<comment type="catalytic activity">
    <reaction evidence="7">
        <text>L-aspartate + 2-oxoglutarate = oxaloacetate + L-glutamate</text>
        <dbReference type="Rhea" id="RHEA:21824"/>
        <dbReference type="ChEBI" id="CHEBI:16452"/>
        <dbReference type="ChEBI" id="CHEBI:16810"/>
        <dbReference type="ChEBI" id="CHEBI:29985"/>
        <dbReference type="ChEBI" id="CHEBI:29991"/>
        <dbReference type="EC" id="2.6.1.1"/>
    </reaction>
</comment>
<comment type="cofactor">
    <cofactor evidence="1 8">
        <name>pyridoxal 5'-phosphate</name>
        <dbReference type="ChEBI" id="CHEBI:597326"/>
    </cofactor>
</comment>